<proteinExistence type="predicted"/>
<feature type="domain" description="Carboxylesterase type B" evidence="1">
    <location>
        <begin position="22"/>
        <end position="98"/>
    </location>
</feature>
<sequence length="183" mass="20250">SFHFSNGVLNAHSHNIRKGRAKIRLREGEVGGRVEEAGGILGEVYDSIPYAELPDKELRFEMPRPIVRWNGTYNSSVLAHCLQYSMHDATHTTMDCLHVKYLGKALYNTSGILTGIGSRKIIFVAAAYRLGCLGFSPSSPPIFPATSRCTISPLLFASCTRMQKPLERILSESPSQGNRRAQL</sequence>
<dbReference type="Pfam" id="PF00135">
    <property type="entry name" value="COesterase"/>
    <property type="match status" value="1"/>
</dbReference>
<evidence type="ECO:0000313" key="2">
    <source>
        <dbReference type="EMBL" id="GMR40729.1"/>
    </source>
</evidence>
<dbReference type="EMBL" id="BTRK01000003">
    <property type="protein sequence ID" value="GMR40729.1"/>
    <property type="molecule type" value="Genomic_DNA"/>
</dbReference>
<accession>A0AAN5CF45</accession>
<organism evidence="2 3">
    <name type="scientific">Pristionchus mayeri</name>
    <dbReference type="NCBI Taxonomy" id="1317129"/>
    <lineage>
        <taxon>Eukaryota</taxon>
        <taxon>Metazoa</taxon>
        <taxon>Ecdysozoa</taxon>
        <taxon>Nematoda</taxon>
        <taxon>Chromadorea</taxon>
        <taxon>Rhabditida</taxon>
        <taxon>Rhabditina</taxon>
        <taxon>Diplogasteromorpha</taxon>
        <taxon>Diplogasteroidea</taxon>
        <taxon>Neodiplogasteridae</taxon>
        <taxon>Pristionchus</taxon>
    </lineage>
</organism>
<name>A0AAN5CF45_9BILA</name>
<dbReference type="InterPro" id="IPR002018">
    <property type="entry name" value="CarbesteraseB"/>
</dbReference>
<dbReference type="SUPFAM" id="SSF53474">
    <property type="entry name" value="alpha/beta-Hydrolases"/>
    <property type="match status" value="1"/>
</dbReference>
<feature type="non-terminal residue" evidence="2">
    <location>
        <position position="183"/>
    </location>
</feature>
<dbReference type="Proteomes" id="UP001328107">
    <property type="component" value="Unassembled WGS sequence"/>
</dbReference>
<reference evidence="3" key="1">
    <citation type="submission" date="2022-10" db="EMBL/GenBank/DDBJ databases">
        <title>Genome assembly of Pristionchus species.</title>
        <authorList>
            <person name="Yoshida K."/>
            <person name="Sommer R.J."/>
        </authorList>
    </citation>
    <scope>NUCLEOTIDE SEQUENCE [LARGE SCALE GENOMIC DNA]</scope>
    <source>
        <strain evidence="3">RS5460</strain>
    </source>
</reference>
<comment type="caution">
    <text evidence="2">The sequence shown here is derived from an EMBL/GenBank/DDBJ whole genome shotgun (WGS) entry which is preliminary data.</text>
</comment>
<feature type="non-terminal residue" evidence="2">
    <location>
        <position position="1"/>
    </location>
</feature>
<dbReference type="InterPro" id="IPR029058">
    <property type="entry name" value="AB_hydrolase_fold"/>
</dbReference>
<keyword evidence="3" id="KW-1185">Reference proteome</keyword>
<gene>
    <name evidence="2" type="ORF">PMAYCL1PPCAC_10924</name>
</gene>
<evidence type="ECO:0000259" key="1">
    <source>
        <dbReference type="Pfam" id="PF00135"/>
    </source>
</evidence>
<protein>
    <recommendedName>
        <fullName evidence="1">Carboxylesterase type B domain-containing protein</fullName>
    </recommendedName>
</protein>
<dbReference type="AlphaFoldDB" id="A0AAN5CF45"/>
<dbReference type="Gene3D" id="3.40.50.1820">
    <property type="entry name" value="alpha/beta hydrolase"/>
    <property type="match status" value="1"/>
</dbReference>
<evidence type="ECO:0000313" key="3">
    <source>
        <dbReference type="Proteomes" id="UP001328107"/>
    </source>
</evidence>